<evidence type="ECO:0000313" key="2">
    <source>
        <dbReference type="Proteomes" id="UP000627166"/>
    </source>
</evidence>
<sequence>MNKDFYDVSIELSSNTAVYTGDPNIEIEKVFNISKGDKFNLSKLIFTTHSGTHIDAPKHFFNNGYGVEEIPIEKLIGKVKVFELLNCNKIEKQHLEKFKIESGDRIFFKTSNYDKVTHKTFYDDFVYLTLEAAEYLADKNINTVGIDYFSIENFDDDEFKVHKILLKNNIVIVEGINLKDVPEGEYKLCALPIKIKNSDGAPARVVLYK</sequence>
<organism evidence="1 2">
    <name type="scientific">Clostridium faecium</name>
    <dbReference type="NCBI Taxonomy" id="2762223"/>
    <lineage>
        <taxon>Bacteria</taxon>
        <taxon>Bacillati</taxon>
        <taxon>Bacillota</taxon>
        <taxon>Clostridia</taxon>
        <taxon>Eubacteriales</taxon>
        <taxon>Clostridiaceae</taxon>
        <taxon>Clostridium</taxon>
    </lineage>
</organism>
<dbReference type="RefSeq" id="WP_191741800.1">
    <property type="nucleotide sequence ID" value="NZ_JACSQB010000185.1"/>
</dbReference>
<proteinExistence type="predicted"/>
<comment type="caution">
    <text evidence="1">The sequence shown here is derived from an EMBL/GenBank/DDBJ whole genome shotgun (WGS) entry which is preliminary data.</text>
</comment>
<dbReference type="Gene3D" id="3.50.30.50">
    <property type="entry name" value="Putative cyclase"/>
    <property type="match status" value="1"/>
</dbReference>
<keyword evidence="2" id="KW-1185">Reference proteome</keyword>
<dbReference type="SUPFAM" id="SSF102198">
    <property type="entry name" value="Putative cyclase"/>
    <property type="match status" value="1"/>
</dbReference>
<dbReference type="EMBL" id="JACSQB010000185">
    <property type="protein sequence ID" value="MBD8048872.1"/>
    <property type="molecule type" value="Genomic_DNA"/>
</dbReference>
<gene>
    <name evidence="1" type="ORF">H9637_17890</name>
</gene>
<dbReference type="InterPro" id="IPR037175">
    <property type="entry name" value="KFase_sf"/>
</dbReference>
<dbReference type="Proteomes" id="UP000627166">
    <property type="component" value="Unassembled WGS sequence"/>
</dbReference>
<name>A0ABR8YX59_9CLOT</name>
<evidence type="ECO:0000313" key="1">
    <source>
        <dbReference type="EMBL" id="MBD8048872.1"/>
    </source>
</evidence>
<dbReference type="InterPro" id="IPR007325">
    <property type="entry name" value="KFase/CYL"/>
</dbReference>
<reference evidence="1 2" key="1">
    <citation type="submission" date="2020-08" db="EMBL/GenBank/DDBJ databases">
        <title>A Genomic Blueprint of the Chicken Gut Microbiome.</title>
        <authorList>
            <person name="Gilroy R."/>
            <person name="Ravi A."/>
            <person name="Getino M."/>
            <person name="Pursley I."/>
            <person name="Horton D.L."/>
            <person name="Alikhan N.-F."/>
            <person name="Baker D."/>
            <person name="Gharbi K."/>
            <person name="Hall N."/>
            <person name="Watson M."/>
            <person name="Adriaenssens E.M."/>
            <person name="Foster-Nyarko E."/>
            <person name="Jarju S."/>
            <person name="Secka A."/>
            <person name="Antonio M."/>
            <person name="Oren A."/>
            <person name="Chaudhuri R."/>
            <person name="La Ragione R.M."/>
            <person name="Hildebrand F."/>
            <person name="Pallen M.J."/>
        </authorList>
    </citation>
    <scope>NUCLEOTIDE SEQUENCE [LARGE SCALE GENOMIC DNA]</scope>
    <source>
        <strain evidence="1 2">N37</strain>
    </source>
</reference>
<accession>A0ABR8YX59</accession>
<protein>
    <submittedName>
        <fullName evidence="1">Cyclase family protein</fullName>
    </submittedName>
</protein>
<dbReference type="PANTHER" id="PTHR31118">
    <property type="entry name" value="CYCLASE-LIKE PROTEIN 2"/>
    <property type="match status" value="1"/>
</dbReference>
<dbReference type="Pfam" id="PF04199">
    <property type="entry name" value="Cyclase"/>
    <property type="match status" value="1"/>
</dbReference>
<dbReference type="PANTHER" id="PTHR31118:SF32">
    <property type="entry name" value="KYNURENINE FORMAMIDASE"/>
    <property type="match status" value="1"/>
</dbReference>